<feature type="domain" description="Integral membrane bound transporter" evidence="9">
    <location>
        <begin position="413"/>
        <end position="530"/>
    </location>
</feature>
<feature type="transmembrane region" description="Helical" evidence="7">
    <location>
        <begin position="445"/>
        <end position="463"/>
    </location>
</feature>
<gene>
    <name evidence="10" type="primary">yccS</name>
    <name evidence="10" type="ORF">WKW80_15555</name>
</gene>
<dbReference type="InterPro" id="IPR010019">
    <property type="entry name" value="Integral_membrane_YccS"/>
</dbReference>
<organism evidence="10 11">
    <name type="scientific">Variovorax humicola</name>
    <dbReference type="NCBI Taxonomy" id="1769758"/>
    <lineage>
        <taxon>Bacteria</taxon>
        <taxon>Pseudomonadati</taxon>
        <taxon>Pseudomonadota</taxon>
        <taxon>Betaproteobacteria</taxon>
        <taxon>Burkholderiales</taxon>
        <taxon>Comamonadaceae</taxon>
        <taxon>Variovorax</taxon>
    </lineage>
</organism>
<feature type="transmembrane region" description="Helical" evidence="7">
    <location>
        <begin position="118"/>
        <end position="134"/>
    </location>
</feature>
<evidence type="ECO:0000313" key="10">
    <source>
        <dbReference type="EMBL" id="MEJ8823435.1"/>
    </source>
</evidence>
<evidence type="ECO:0000256" key="1">
    <source>
        <dbReference type="ARBA" id="ARBA00004651"/>
    </source>
</evidence>
<feature type="transmembrane region" description="Helical" evidence="7">
    <location>
        <begin position="41"/>
        <end position="58"/>
    </location>
</feature>
<dbReference type="InterPro" id="IPR049453">
    <property type="entry name" value="Memb_transporter_dom"/>
</dbReference>
<dbReference type="NCBIfam" id="TIGR01666">
    <property type="entry name" value="YCCS"/>
    <property type="match status" value="1"/>
</dbReference>
<evidence type="ECO:0000256" key="2">
    <source>
        <dbReference type="ARBA" id="ARBA00022475"/>
    </source>
</evidence>
<dbReference type="Pfam" id="PF12805">
    <property type="entry name" value="FUSC-like"/>
    <property type="match status" value="1"/>
</dbReference>
<evidence type="ECO:0000259" key="9">
    <source>
        <dbReference type="Pfam" id="PF13515"/>
    </source>
</evidence>
<keyword evidence="11" id="KW-1185">Reference proteome</keyword>
<dbReference type="NCBIfam" id="TIGR01667">
    <property type="entry name" value="YCCS_YHFK"/>
    <property type="match status" value="1"/>
</dbReference>
<protein>
    <submittedName>
        <fullName evidence="10">YccS family putative transporter</fullName>
    </submittedName>
</protein>
<feature type="domain" description="Integral membrane protein YccS N-terminal" evidence="8">
    <location>
        <begin position="71"/>
        <end position="355"/>
    </location>
</feature>
<evidence type="ECO:0000256" key="6">
    <source>
        <dbReference type="ARBA" id="ARBA00043993"/>
    </source>
</evidence>
<dbReference type="Pfam" id="PF13515">
    <property type="entry name" value="FUSC_2"/>
    <property type="match status" value="1"/>
</dbReference>
<keyword evidence="5 7" id="KW-0472">Membrane</keyword>
<dbReference type="Proteomes" id="UP001363010">
    <property type="component" value="Unassembled WGS sequence"/>
</dbReference>
<comment type="similarity">
    <text evidence="6">Belongs to the YccS/YhfK family.</text>
</comment>
<keyword evidence="3 7" id="KW-0812">Transmembrane</keyword>
<evidence type="ECO:0000259" key="8">
    <source>
        <dbReference type="Pfam" id="PF12805"/>
    </source>
</evidence>
<reference evidence="10 11" key="1">
    <citation type="submission" date="2024-03" db="EMBL/GenBank/DDBJ databases">
        <title>Novel species of the genus Variovorax.</title>
        <authorList>
            <person name="Liu Q."/>
            <person name="Xin Y.-H."/>
        </authorList>
    </citation>
    <scope>NUCLEOTIDE SEQUENCE [LARGE SCALE GENOMIC DNA]</scope>
    <source>
        <strain evidence="10 11">KACC 18501</strain>
    </source>
</reference>
<evidence type="ECO:0000256" key="5">
    <source>
        <dbReference type="ARBA" id="ARBA00023136"/>
    </source>
</evidence>
<feature type="transmembrane region" description="Helical" evidence="7">
    <location>
        <begin position="516"/>
        <end position="538"/>
    </location>
</feature>
<feature type="transmembrane region" description="Helical" evidence="7">
    <location>
        <begin position="70"/>
        <end position="87"/>
    </location>
</feature>
<evidence type="ECO:0000256" key="3">
    <source>
        <dbReference type="ARBA" id="ARBA00022692"/>
    </source>
</evidence>
<dbReference type="InterPro" id="IPR032692">
    <property type="entry name" value="YccS_N"/>
</dbReference>
<dbReference type="PANTHER" id="PTHR30509:SF8">
    <property type="entry name" value="INNER MEMBRANE PROTEIN YCCS"/>
    <property type="match status" value="1"/>
</dbReference>
<keyword evidence="2" id="KW-1003">Cell membrane</keyword>
<dbReference type="RefSeq" id="WP_340364474.1">
    <property type="nucleotide sequence ID" value="NZ_JBBKZV010000008.1"/>
</dbReference>
<dbReference type="InterPro" id="IPR010020">
    <property type="entry name" value="Integral_membrane_YCCS_YHJK"/>
</dbReference>
<feature type="transmembrane region" description="Helical" evidence="7">
    <location>
        <begin position="149"/>
        <end position="170"/>
    </location>
</feature>
<evidence type="ECO:0000313" key="11">
    <source>
        <dbReference type="Proteomes" id="UP001363010"/>
    </source>
</evidence>
<feature type="transmembrane region" description="Helical" evidence="7">
    <location>
        <begin position="12"/>
        <end position="35"/>
    </location>
</feature>
<comment type="caution">
    <text evidence="10">The sequence shown here is derived from an EMBL/GenBank/DDBJ whole genome shotgun (WGS) entry which is preliminary data.</text>
</comment>
<proteinExistence type="inferred from homology"/>
<keyword evidence="4 7" id="KW-1133">Transmembrane helix</keyword>
<evidence type="ECO:0000256" key="7">
    <source>
        <dbReference type="SAM" id="Phobius"/>
    </source>
</evidence>
<accession>A0ABU8W053</accession>
<name>A0ABU8W053_9BURK</name>
<dbReference type="EMBL" id="JBBKZV010000008">
    <property type="protein sequence ID" value="MEJ8823435.1"/>
    <property type="molecule type" value="Genomic_DNA"/>
</dbReference>
<dbReference type="PANTHER" id="PTHR30509">
    <property type="entry name" value="P-HYDROXYBENZOIC ACID EFFLUX PUMP SUBUNIT-RELATED"/>
    <property type="match status" value="1"/>
</dbReference>
<feature type="transmembrane region" description="Helical" evidence="7">
    <location>
        <begin position="493"/>
        <end position="510"/>
    </location>
</feature>
<feature type="transmembrane region" description="Helical" evidence="7">
    <location>
        <begin position="93"/>
        <end position="111"/>
    </location>
</feature>
<comment type="subcellular location">
    <subcellularLocation>
        <location evidence="1">Cell membrane</location>
        <topology evidence="1">Multi-pass membrane protein</topology>
    </subcellularLocation>
</comment>
<sequence>MFSLNLSSTMRRLWALNSFAYSIRVAIALSVLMAGCWSLDRMPLVVPLFLGVVASALAETDDNWRGRARALLLTLVCFAAVAFAVQAAFAHRALFVVGLMLVTFTLTMLGAVSRRYQAIGYATLILALYTSIGMDQRGDAGQAFWLEPALLLAGAGWYGLLSVVWCALFVHQPVQQNLALVMRELEAYLRLKSTLFEPVRDDQGEVRRLQLAQQSGRVVMALNQAKESIFNRIDATRSSSRMKQYLGLYFIAQDIHERASSSHYPYDALIDAFFHSDVLFRCQRLLRVQGRACGELGRAILLRVPFVKGQKGSTALLDLRSSIAHLEARQEPQWAALLASLQALADNLATLDAQLAGASHPEAQLGAHDGALYDRTPRSWRDAWGRVREQFRLSSPLLRHALRLSLALASGYGLMRAIHAHQGYWILLTTIFVCQPSFNATRQRMVQRVAGTIIGLAIGWALFDLFPNLLLQAMFTVVAGVMFFSMRTTRYTIATASMTLVVLMCFNQTGDGEVLIVPRMVDTLIGSALAGAAVFLVLPDWQGRRLDALAGRALAALANYLRALTGQFRDGRVDDLAYRLARRNAHNADAALSTALGNLMTEPGRRADEGERGLRFLVHSHTVLNYLSGLGAHREALAAGERSAALLADAEQVAALLQSLGGNLAQGKAHSGDGLAPAENNAAASGRLAPAAGNAPDDTRSADAADALQRLVAEQLRLIHGQLTPLHQAALSLVAH</sequence>
<evidence type="ECO:0000256" key="4">
    <source>
        <dbReference type="ARBA" id="ARBA00022989"/>
    </source>
</evidence>